<feature type="compositionally biased region" description="Low complexity" evidence="1">
    <location>
        <begin position="14"/>
        <end position="26"/>
    </location>
</feature>
<feature type="compositionally biased region" description="Polar residues" evidence="1">
    <location>
        <begin position="566"/>
        <end position="575"/>
    </location>
</feature>
<evidence type="ECO:0000256" key="1">
    <source>
        <dbReference type="SAM" id="MobiDB-lite"/>
    </source>
</evidence>
<feature type="compositionally biased region" description="Low complexity" evidence="1">
    <location>
        <begin position="123"/>
        <end position="134"/>
    </location>
</feature>
<feature type="compositionally biased region" description="Basic residues" evidence="1">
    <location>
        <begin position="543"/>
        <end position="559"/>
    </location>
</feature>
<dbReference type="Proteomes" id="UP000612746">
    <property type="component" value="Unassembled WGS sequence"/>
</dbReference>
<evidence type="ECO:0000313" key="2">
    <source>
        <dbReference type="EMBL" id="KAG2180531.1"/>
    </source>
</evidence>
<accession>A0A8H7UCG6</accession>
<reference evidence="2" key="1">
    <citation type="submission" date="2020-12" db="EMBL/GenBank/DDBJ databases">
        <title>Metabolic potential, ecology and presence of endohyphal bacteria is reflected in genomic diversity of Mucoromycotina.</title>
        <authorList>
            <person name="Muszewska A."/>
            <person name="Okrasinska A."/>
            <person name="Steczkiewicz K."/>
            <person name="Drgas O."/>
            <person name="Orlowska M."/>
            <person name="Perlinska-Lenart U."/>
            <person name="Aleksandrzak-Piekarczyk T."/>
            <person name="Szatraj K."/>
            <person name="Zielenkiewicz U."/>
            <person name="Pilsyk S."/>
            <person name="Malc E."/>
            <person name="Mieczkowski P."/>
            <person name="Kruszewska J.S."/>
            <person name="Biernat P."/>
            <person name="Pawlowska J."/>
        </authorList>
    </citation>
    <scope>NUCLEOTIDE SEQUENCE</scope>
    <source>
        <strain evidence="2">WA0000051536</strain>
    </source>
</reference>
<evidence type="ECO:0000313" key="3">
    <source>
        <dbReference type="Proteomes" id="UP000612746"/>
    </source>
</evidence>
<name>A0A8H7UCG6_9FUNG</name>
<dbReference type="AlphaFoldDB" id="A0A8H7UCG6"/>
<comment type="caution">
    <text evidence="2">The sequence shown here is derived from an EMBL/GenBank/DDBJ whole genome shotgun (WGS) entry which is preliminary data.</text>
</comment>
<dbReference type="EMBL" id="JAEPRA010000009">
    <property type="protein sequence ID" value="KAG2180531.1"/>
    <property type="molecule type" value="Genomic_DNA"/>
</dbReference>
<feature type="region of interest" description="Disordered" evidence="1">
    <location>
        <begin position="339"/>
        <end position="515"/>
    </location>
</feature>
<keyword evidence="3" id="KW-1185">Reference proteome</keyword>
<protein>
    <submittedName>
        <fullName evidence="2">Uncharacterized protein</fullName>
    </submittedName>
</protein>
<gene>
    <name evidence="2" type="ORF">INT44_003535</name>
</gene>
<feature type="compositionally biased region" description="Basic and acidic residues" evidence="1">
    <location>
        <begin position="31"/>
        <end position="42"/>
    </location>
</feature>
<feature type="compositionally biased region" description="Pro residues" evidence="1">
    <location>
        <begin position="447"/>
        <end position="464"/>
    </location>
</feature>
<feature type="region of interest" description="Disordered" evidence="1">
    <location>
        <begin position="1"/>
        <end position="179"/>
    </location>
</feature>
<proteinExistence type="predicted"/>
<feature type="compositionally biased region" description="Polar residues" evidence="1">
    <location>
        <begin position="75"/>
        <end position="105"/>
    </location>
</feature>
<feature type="compositionally biased region" description="Basic and acidic residues" evidence="1">
    <location>
        <begin position="158"/>
        <end position="168"/>
    </location>
</feature>
<dbReference type="OrthoDB" id="2442703at2759"/>
<organism evidence="2 3">
    <name type="scientific">Umbelopsis vinacea</name>
    <dbReference type="NCBI Taxonomy" id="44442"/>
    <lineage>
        <taxon>Eukaryota</taxon>
        <taxon>Fungi</taxon>
        <taxon>Fungi incertae sedis</taxon>
        <taxon>Mucoromycota</taxon>
        <taxon>Mucoromycotina</taxon>
        <taxon>Umbelopsidomycetes</taxon>
        <taxon>Umbelopsidales</taxon>
        <taxon>Umbelopsidaceae</taxon>
        <taxon>Umbelopsis</taxon>
    </lineage>
</organism>
<feature type="compositionally biased region" description="Acidic residues" evidence="1">
    <location>
        <begin position="339"/>
        <end position="362"/>
    </location>
</feature>
<feature type="compositionally biased region" description="Basic and acidic residues" evidence="1">
    <location>
        <begin position="398"/>
        <end position="413"/>
    </location>
</feature>
<feature type="region of interest" description="Disordered" evidence="1">
    <location>
        <begin position="533"/>
        <end position="575"/>
    </location>
</feature>
<sequence length="575" mass="65193">MLAKSEAKPSSRTSSRAQKQQSSPSKSSKRPRIDDKATEAKIAKLRVAQSSVAGSQKDDPASPDNNITSSSTSSPEPNNQLNTRTTTRSNSLDSSNNDTPSQTQEDLPPPRRTSARRRVTVQPTATNTTPAGNARESADSDNESENHAGSDEDDAHEEEVNSDKETNKKSKSNKRTYTSEAMKQRQVEFLPFTLPLHDALFLIYYFEYLFTHLTSPFSPLYRFENLDQQQIQIREGSHPQYIQLLEDIESKRSEKYGNAEIRRKLAQGAITACYEADKKQANDQYYASGFFLIFGRVSIRREMLDQVQQKISALHTEYITLKFGQAQDMHFARNIIDYEKEEEDEDEEEESEIDHEYEDEVLFPDPKENEVSENEQPLIESNEQHHHYRPSELYAVERPPDSRYEPQIPDHKKPTFRYIPRPLAPLPPPSMAHHEHDPVPASNGMSPPHPHMAAPRPPPIPSSPPDRMNGKNTLQRKPPVNIAPAWARPPPPPQPSGRIDFDLSGPDSPPLETLASLADEQYRQYYSKRSFIVQERIKDYTGSKKKKKKGHQHGKKAKRAHAEGKPSSSKDVLVS</sequence>